<evidence type="ECO:0000313" key="2">
    <source>
        <dbReference type="EMBL" id="GFZ00810.1"/>
    </source>
</evidence>
<evidence type="ECO:0000256" key="1">
    <source>
        <dbReference type="SAM" id="MobiDB-lite"/>
    </source>
</evidence>
<keyword evidence="3" id="KW-1185">Reference proteome</keyword>
<name>A0A7J0FRL7_9ERIC</name>
<protein>
    <submittedName>
        <fullName evidence="2">AIG2-like (Avirulence induced gene) family protein</fullName>
    </submittedName>
</protein>
<accession>A0A7J0FRL7</accession>
<reference evidence="2 3" key="1">
    <citation type="submission" date="2019-07" db="EMBL/GenBank/DDBJ databases">
        <title>De Novo Assembly of kiwifruit Actinidia rufa.</title>
        <authorList>
            <person name="Sugita-Konishi S."/>
            <person name="Sato K."/>
            <person name="Mori E."/>
            <person name="Abe Y."/>
            <person name="Kisaki G."/>
            <person name="Hamano K."/>
            <person name="Suezawa K."/>
            <person name="Otani M."/>
            <person name="Fukuda T."/>
            <person name="Manabe T."/>
            <person name="Gomi K."/>
            <person name="Tabuchi M."/>
            <person name="Akimitsu K."/>
            <person name="Kataoka I."/>
        </authorList>
    </citation>
    <scope>NUCLEOTIDE SEQUENCE [LARGE SCALE GENOMIC DNA]</scope>
    <source>
        <strain evidence="3">cv. Fuchu</strain>
    </source>
</reference>
<sequence length="173" mass="18420">MNMNYASENKLQQCDLINQDEEDDGDDTNNRISSRKLLSLGRAFRLTYSPASVAVYSPKTYLPLPPPHLLREAPVCVIRLRLHHRSSSAAIAFDAALCAELNRQSLVVAEGDALKLVDAGEAAGRDGIELAADAVAAGVGDIEEERDAVGPADEREVGDGTVGSEEDGVVCGE</sequence>
<dbReference type="AlphaFoldDB" id="A0A7J0FRL7"/>
<comment type="caution">
    <text evidence="2">The sequence shown here is derived from an EMBL/GenBank/DDBJ whole genome shotgun (WGS) entry which is preliminary data.</text>
</comment>
<dbReference type="Proteomes" id="UP000585474">
    <property type="component" value="Unassembled WGS sequence"/>
</dbReference>
<gene>
    <name evidence="2" type="ORF">Acr_14g0004450</name>
</gene>
<dbReference type="EMBL" id="BJWL01000014">
    <property type="protein sequence ID" value="GFZ00810.1"/>
    <property type="molecule type" value="Genomic_DNA"/>
</dbReference>
<proteinExistence type="predicted"/>
<feature type="region of interest" description="Disordered" evidence="1">
    <location>
        <begin position="143"/>
        <end position="173"/>
    </location>
</feature>
<organism evidence="2 3">
    <name type="scientific">Actinidia rufa</name>
    <dbReference type="NCBI Taxonomy" id="165716"/>
    <lineage>
        <taxon>Eukaryota</taxon>
        <taxon>Viridiplantae</taxon>
        <taxon>Streptophyta</taxon>
        <taxon>Embryophyta</taxon>
        <taxon>Tracheophyta</taxon>
        <taxon>Spermatophyta</taxon>
        <taxon>Magnoliopsida</taxon>
        <taxon>eudicotyledons</taxon>
        <taxon>Gunneridae</taxon>
        <taxon>Pentapetalae</taxon>
        <taxon>asterids</taxon>
        <taxon>Ericales</taxon>
        <taxon>Actinidiaceae</taxon>
        <taxon>Actinidia</taxon>
    </lineage>
</organism>
<feature type="compositionally biased region" description="Acidic residues" evidence="1">
    <location>
        <begin position="164"/>
        <end position="173"/>
    </location>
</feature>
<evidence type="ECO:0000313" key="3">
    <source>
        <dbReference type="Proteomes" id="UP000585474"/>
    </source>
</evidence>